<keyword evidence="2" id="KW-1185">Reference proteome</keyword>
<evidence type="ECO:0000313" key="2">
    <source>
        <dbReference type="Proteomes" id="UP001165064"/>
    </source>
</evidence>
<protein>
    <submittedName>
        <fullName evidence="1">Unnamed protein product</fullName>
    </submittedName>
</protein>
<proteinExistence type="predicted"/>
<sequence>MRQHSRTDSRVSFKSSTTSTTSTLTGKRKKTLTQREIQTIVSYEFDKLQSKHLKIYGDLEQKFSGNEDKINSELILSWIDLSIGYMGILKLLTQNESFDGFEMHDILVELFAYNYFILNYILPLMDVSKEEDIQMIGHLGLTSNGFCSIPDFQEELTMTMHECDELIKDAASGNSTASTLDEDHNRRHSRIFSRSINGRSSSEEDVVSPMTNTLKQLNLRSGFSTPKPDSSRLSNYRPSKYESLRNTLSERDLFPDDEIESSIADNDDDYEYENDREVNFMSVDDLLIILHKNPSDILIVDLRQFKDFMDSNIENGKNTINIGPSSFDAVDDFKGLMYCLQVGDANFYQTLSNYFNYRYILFYSENEKLTKQDIIFNNIMLDEIDNRSQFFPTSTKVFRLQGGYNEWHKYYSDLNKSSTTTDNRRTPAYASSNAPSAGPPAASPFYPYQPPPVPATRDYAPSTEKNVLNPSHQPSIISYPSTSGYSSTAMSTPSGTIYNQQQQPYMPSIPSSRTSNYSSQSQVPYNFAPQGPTAVTKKFPLVRLHNYAYIESF</sequence>
<dbReference type="Proteomes" id="UP001165064">
    <property type="component" value="Unassembled WGS sequence"/>
</dbReference>
<name>A0ACB5TIU1_AMBMO</name>
<comment type="caution">
    <text evidence="1">The sequence shown here is derived from an EMBL/GenBank/DDBJ whole genome shotgun (WGS) entry which is preliminary data.</text>
</comment>
<organism evidence="1 2">
    <name type="scientific">Ambrosiozyma monospora</name>
    <name type="common">Yeast</name>
    <name type="synonym">Endomycopsis monosporus</name>
    <dbReference type="NCBI Taxonomy" id="43982"/>
    <lineage>
        <taxon>Eukaryota</taxon>
        <taxon>Fungi</taxon>
        <taxon>Dikarya</taxon>
        <taxon>Ascomycota</taxon>
        <taxon>Saccharomycotina</taxon>
        <taxon>Pichiomycetes</taxon>
        <taxon>Pichiales</taxon>
        <taxon>Pichiaceae</taxon>
        <taxon>Ambrosiozyma</taxon>
    </lineage>
</organism>
<gene>
    <name evidence="1" type="ORF">Amon02_000845400</name>
</gene>
<accession>A0ACB5TIU1</accession>
<evidence type="ECO:0000313" key="1">
    <source>
        <dbReference type="EMBL" id="GME89179.1"/>
    </source>
</evidence>
<dbReference type="EMBL" id="BSXS01007531">
    <property type="protein sequence ID" value="GME89179.1"/>
    <property type="molecule type" value="Genomic_DNA"/>
</dbReference>
<reference evidence="1" key="1">
    <citation type="submission" date="2023-04" db="EMBL/GenBank/DDBJ databases">
        <title>Ambrosiozyma monospora NBRC 10751.</title>
        <authorList>
            <person name="Ichikawa N."/>
            <person name="Sato H."/>
            <person name="Tonouchi N."/>
        </authorList>
    </citation>
    <scope>NUCLEOTIDE SEQUENCE</scope>
    <source>
        <strain evidence="1">NBRC 10751</strain>
    </source>
</reference>